<evidence type="ECO:0000256" key="2">
    <source>
        <dbReference type="ARBA" id="ARBA00010604"/>
    </source>
</evidence>
<dbReference type="GeneID" id="80901615"/>
<dbReference type="RefSeq" id="XP_056062915.1">
    <property type="nucleotide sequence ID" value="XM_056206940.1"/>
</dbReference>
<dbReference type="Pfam" id="PF03839">
    <property type="entry name" value="Sec62"/>
    <property type="match status" value="1"/>
</dbReference>
<dbReference type="InterPro" id="IPR011553">
    <property type="entry name" value="Sec62_asco"/>
</dbReference>
<evidence type="ECO:0000313" key="13">
    <source>
        <dbReference type="Proteomes" id="UP000232875"/>
    </source>
</evidence>
<evidence type="ECO:0000256" key="6">
    <source>
        <dbReference type="ARBA" id="ARBA00022824"/>
    </source>
</evidence>
<keyword evidence="10 11" id="KW-0472">Membrane</keyword>
<evidence type="ECO:0000256" key="3">
    <source>
        <dbReference type="ARBA" id="ARBA00021257"/>
    </source>
</evidence>
<organism evidence="12 13">
    <name type="scientific">Malassezia vespertilionis</name>
    <dbReference type="NCBI Taxonomy" id="2020962"/>
    <lineage>
        <taxon>Eukaryota</taxon>
        <taxon>Fungi</taxon>
        <taxon>Dikarya</taxon>
        <taxon>Basidiomycota</taxon>
        <taxon>Ustilaginomycotina</taxon>
        <taxon>Malasseziomycetes</taxon>
        <taxon>Malasseziales</taxon>
        <taxon>Malasseziaceae</taxon>
        <taxon>Malassezia</taxon>
    </lineage>
</organism>
<dbReference type="PANTHER" id="PTHR12443:SF9">
    <property type="entry name" value="TRANSLOCATION PROTEIN SEC62"/>
    <property type="match status" value="1"/>
</dbReference>
<comment type="similarity">
    <text evidence="2">Belongs to the SEC62 family.</text>
</comment>
<keyword evidence="4" id="KW-0813">Transport</keyword>
<dbReference type="GO" id="GO:0005789">
    <property type="term" value="C:endoplasmic reticulum membrane"/>
    <property type="evidence" value="ECO:0007669"/>
    <property type="project" value="UniProtKB-SubCell"/>
</dbReference>
<dbReference type="PANTHER" id="PTHR12443">
    <property type="entry name" value="TRANSLOCATION PROTEIN SEC62"/>
    <property type="match status" value="1"/>
</dbReference>
<dbReference type="NCBIfam" id="TIGR00869">
    <property type="entry name" value="sec62"/>
    <property type="match status" value="1"/>
</dbReference>
<dbReference type="InterPro" id="IPR004728">
    <property type="entry name" value="Sec62"/>
</dbReference>
<evidence type="ECO:0000256" key="4">
    <source>
        <dbReference type="ARBA" id="ARBA00022448"/>
    </source>
</evidence>
<accession>A0A2N1JBI5</accession>
<keyword evidence="6" id="KW-0256">Endoplasmic reticulum</keyword>
<keyword evidence="7" id="KW-0653">Protein transport</keyword>
<feature type="transmembrane region" description="Helical" evidence="11">
    <location>
        <begin position="138"/>
        <end position="171"/>
    </location>
</feature>
<proteinExistence type="inferred from homology"/>
<dbReference type="EMBL" id="KZ454990">
    <property type="protein sequence ID" value="PKI83908.1"/>
    <property type="molecule type" value="Genomic_DNA"/>
</dbReference>
<evidence type="ECO:0000256" key="5">
    <source>
        <dbReference type="ARBA" id="ARBA00022692"/>
    </source>
</evidence>
<evidence type="ECO:0000256" key="9">
    <source>
        <dbReference type="ARBA" id="ARBA00023010"/>
    </source>
</evidence>
<comment type="subcellular location">
    <subcellularLocation>
        <location evidence="1">Endoplasmic reticulum membrane</location>
        <topology evidence="1">Multi-pass membrane protein</topology>
    </subcellularLocation>
</comment>
<dbReference type="AlphaFoldDB" id="A0A2N1JBI5"/>
<sequence>MVRAQIAKAGMKTRSGIVNGQRAEYFKGTAAVKALLSPAYAKLKNAPKITTEEEAEQMLHKLLPFAFFLRVERGESANVKTAPRPLQVNQVQIFQPDMYYVWFYEGSQLVVKLAGLGMVILMLAAVMFPLWPTFLRRGVWYLSVALLGLFALLMIIALIRLIIWAVTIAVLPPGIWIFPNLFADVGVIESFIPLWSWDVVPEKIKIKKAKKAKKVKKAESGEQEMVGATIEEISDETATRDTFADLN</sequence>
<evidence type="ECO:0000256" key="11">
    <source>
        <dbReference type="SAM" id="Phobius"/>
    </source>
</evidence>
<evidence type="ECO:0000256" key="10">
    <source>
        <dbReference type="ARBA" id="ARBA00023136"/>
    </source>
</evidence>
<name>A0A2N1JBI5_9BASI</name>
<gene>
    <name evidence="12" type="primary">SEC62</name>
    <name evidence="12" type="ORF">MVES_001991</name>
</gene>
<keyword evidence="5 11" id="KW-0812">Transmembrane</keyword>
<feature type="transmembrane region" description="Helical" evidence="11">
    <location>
        <begin position="109"/>
        <end position="131"/>
    </location>
</feature>
<keyword evidence="9" id="KW-0811">Translocation</keyword>
<dbReference type="GO" id="GO:0031204">
    <property type="term" value="P:post-translational protein targeting to membrane, translocation"/>
    <property type="evidence" value="ECO:0007669"/>
    <property type="project" value="TreeGrafter"/>
</dbReference>
<dbReference type="OrthoDB" id="200187at2759"/>
<dbReference type="STRING" id="2020962.A0A2N1JBI5"/>
<keyword evidence="13" id="KW-1185">Reference proteome</keyword>
<reference evidence="12 13" key="1">
    <citation type="submission" date="2017-10" db="EMBL/GenBank/DDBJ databases">
        <title>A novel species of cold-tolerant Malassezia isolated from bats.</title>
        <authorList>
            <person name="Lorch J.M."/>
            <person name="Palmer J.M."/>
            <person name="Vanderwolf K.J."/>
            <person name="Schmidt K.Z."/>
            <person name="Verant M.L."/>
            <person name="Weller T.J."/>
            <person name="Blehert D.S."/>
        </authorList>
    </citation>
    <scope>NUCLEOTIDE SEQUENCE [LARGE SCALE GENOMIC DNA]</scope>
    <source>
        <strain evidence="12 13">NWHC:44797-103</strain>
    </source>
</reference>
<evidence type="ECO:0000256" key="1">
    <source>
        <dbReference type="ARBA" id="ARBA00004477"/>
    </source>
</evidence>
<keyword evidence="8 11" id="KW-1133">Transmembrane helix</keyword>
<evidence type="ECO:0000256" key="8">
    <source>
        <dbReference type="ARBA" id="ARBA00022989"/>
    </source>
</evidence>
<evidence type="ECO:0000313" key="12">
    <source>
        <dbReference type="EMBL" id="PKI83908.1"/>
    </source>
</evidence>
<protein>
    <recommendedName>
        <fullName evidence="3">Translocation protein SEC62</fullName>
    </recommendedName>
</protein>
<evidence type="ECO:0000256" key="7">
    <source>
        <dbReference type="ARBA" id="ARBA00022927"/>
    </source>
</evidence>
<dbReference type="Proteomes" id="UP000232875">
    <property type="component" value="Unassembled WGS sequence"/>
</dbReference>